<comment type="cofactor">
    <cofactor evidence="1">
        <name>FAD</name>
        <dbReference type="ChEBI" id="CHEBI:57692"/>
    </cofactor>
</comment>
<dbReference type="InterPro" id="IPR057661">
    <property type="entry name" value="RsdA/BaiN/AoA(So)_Rossmann"/>
</dbReference>
<sequence length="396" mass="43625">MNFYDVIIAGAGPAGLMCAIGAAQRNRSVIVVDKGREPGRKLLMSGGGRCNFTNYNMGSEFFISHNSLFCKSALSRFSQWDFIEILHEHGIEFEERDHGQLFCVNSSRNILDLLLNECRRLGVILRSCSEISAVQRISQENENNFQIRIGDESIFSSSLVMATGGLSIPSSGAGPIGYEIARQFGHNVWKPRAGLVPLTFQPSEKAQFSQLSGIAVKAMVRCNKRSFLENILFTHRGLSGPAILQISSFWSPGEKVHLDLLPGKSMEDILNPANRTISGRKVKTVLGDFFPKRLIAAFLPESLSGISVRSLTPGHIRTIQDKLGNWMFIPAGTEGFRTAEVTLGGVDCDEIYPKTMESRKVPGLYFIGEVLDVTGWLGGYNLQWAWSSGWSAGRVV</sequence>
<gene>
    <name evidence="6" type="ORF">CVV64_15695</name>
</gene>
<evidence type="ECO:0000256" key="2">
    <source>
        <dbReference type="ARBA" id="ARBA00022630"/>
    </source>
</evidence>
<dbReference type="Proteomes" id="UP000233256">
    <property type="component" value="Unassembled WGS sequence"/>
</dbReference>
<dbReference type="PANTHER" id="PTHR42887">
    <property type="entry name" value="OS12G0638800 PROTEIN"/>
    <property type="match status" value="1"/>
</dbReference>
<keyword evidence="3" id="KW-0274">FAD</keyword>
<dbReference type="Pfam" id="PF22780">
    <property type="entry name" value="HI0933_like_1st"/>
    <property type="match status" value="1"/>
</dbReference>
<evidence type="ECO:0000259" key="5">
    <source>
        <dbReference type="Pfam" id="PF22780"/>
    </source>
</evidence>
<dbReference type="AlphaFoldDB" id="A0A2N1PLE7"/>
<name>A0A2N1PLE7_9BACT</name>
<evidence type="ECO:0000256" key="1">
    <source>
        <dbReference type="ARBA" id="ARBA00001974"/>
    </source>
</evidence>
<dbReference type="InterPro" id="IPR023166">
    <property type="entry name" value="BaiN-like_dom_sf"/>
</dbReference>
<keyword evidence="2" id="KW-0285">Flavoprotein</keyword>
<organism evidence="6 7">
    <name type="scientific">Candidatus Wallbacteria bacterium HGW-Wallbacteria-1</name>
    <dbReference type="NCBI Taxonomy" id="2013854"/>
    <lineage>
        <taxon>Bacteria</taxon>
        <taxon>Candidatus Walliibacteriota</taxon>
    </lineage>
</organism>
<dbReference type="SUPFAM" id="SSF51905">
    <property type="entry name" value="FAD/NAD(P)-binding domain"/>
    <property type="match status" value="1"/>
</dbReference>
<evidence type="ECO:0000313" key="7">
    <source>
        <dbReference type="Proteomes" id="UP000233256"/>
    </source>
</evidence>
<dbReference type="EMBL" id="PGXC01000024">
    <property type="protein sequence ID" value="PKK89167.1"/>
    <property type="molecule type" value="Genomic_DNA"/>
</dbReference>
<dbReference type="InterPro" id="IPR004792">
    <property type="entry name" value="BaiN-like"/>
</dbReference>
<dbReference type="PRINTS" id="PR00411">
    <property type="entry name" value="PNDRDTASEI"/>
</dbReference>
<dbReference type="PANTHER" id="PTHR42887:SF2">
    <property type="entry name" value="OS12G0638800 PROTEIN"/>
    <property type="match status" value="1"/>
</dbReference>
<reference evidence="6 7" key="1">
    <citation type="journal article" date="2017" name="ISME J.">
        <title>Potential for microbial H2 and metal transformations associated with novel bacteria and archaea in deep terrestrial subsurface sediments.</title>
        <authorList>
            <person name="Hernsdorf A.W."/>
            <person name="Amano Y."/>
            <person name="Miyakawa K."/>
            <person name="Ise K."/>
            <person name="Suzuki Y."/>
            <person name="Anantharaman K."/>
            <person name="Probst A."/>
            <person name="Burstein D."/>
            <person name="Thomas B.C."/>
            <person name="Banfield J.F."/>
        </authorList>
    </citation>
    <scope>NUCLEOTIDE SEQUENCE [LARGE SCALE GENOMIC DNA]</scope>
    <source>
        <strain evidence="6">HGW-Wallbacteria-1</strain>
    </source>
</reference>
<comment type="caution">
    <text evidence="6">The sequence shown here is derived from an EMBL/GenBank/DDBJ whole genome shotgun (WGS) entry which is preliminary data.</text>
</comment>
<accession>A0A2N1PLE7</accession>
<dbReference type="Gene3D" id="2.40.30.10">
    <property type="entry name" value="Translation factors"/>
    <property type="match status" value="1"/>
</dbReference>
<dbReference type="NCBIfam" id="TIGR00275">
    <property type="entry name" value="aminoacetone oxidase family FAD-binding enzyme"/>
    <property type="match status" value="1"/>
</dbReference>
<proteinExistence type="predicted"/>
<dbReference type="PRINTS" id="PR00368">
    <property type="entry name" value="FADPNR"/>
</dbReference>
<dbReference type="SUPFAM" id="SSF160996">
    <property type="entry name" value="HI0933 insert domain-like"/>
    <property type="match status" value="1"/>
</dbReference>
<dbReference type="InterPro" id="IPR036188">
    <property type="entry name" value="FAD/NAD-bd_sf"/>
</dbReference>
<evidence type="ECO:0000313" key="6">
    <source>
        <dbReference type="EMBL" id="PKK89167.1"/>
    </source>
</evidence>
<feature type="domain" description="RsdA/BaiN/AoA(So)-like insert" evidence="5">
    <location>
        <begin position="192"/>
        <end position="341"/>
    </location>
</feature>
<dbReference type="Pfam" id="PF03486">
    <property type="entry name" value="HI0933_like"/>
    <property type="match status" value="1"/>
</dbReference>
<dbReference type="Gene3D" id="1.10.8.260">
    <property type="entry name" value="HI0933 insert domain-like"/>
    <property type="match status" value="1"/>
</dbReference>
<feature type="domain" description="RsdA/BaiN/AoA(So)-like Rossmann fold-like" evidence="4">
    <location>
        <begin position="5"/>
        <end position="394"/>
    </location>
</feature>
<dbReference type="InterPro" id="IPR055178">
    <property type="entry name" value="RsdA/BaiN/AoA(So)-like_dom"/>
</dbReference>
<evidence type="ECO:0000259" key="4">
    <source>
        <dbReference type="Pfam" id="PF03486"/>
    </source>
</evidence>
<dbReference type="Gene3D" id="3.50.50.60">
    <property type="entry name" value="FAD/NAD(P)-binding domain"/>
    <property type="match status" value="1"/>
</dbReference>
<protein>
    <submittedName>
        <fullName evidence="6">Aminoacetone oxidase family FAD-binding enzyme</fullName>
    </submittedName>
</protein>
<evidence type="ECO:0000256" key="3">
    <source>
        <dbReference type="ARBA" id="ARBA00022827"/>
    </source>
</evidence>